<dbReference type="GO" id="GO:0006352">
    <property type="term" value="P:DNA-templated transcription initiation"/>
    <property type="evidence" value="ECO:0007669"/>
    <property type="project" value="InterPro"/>
</dbReference>
<organism evidence="5 6">
    <name type="scientific">Eiseniibacteriota bacterium</name>
    <dbReference type="NCBI Taxonomy" id="2212470"/>
    <lineage>
        <taxon>Bacteria</taxon>
        <taxon>Candidatus Eiseniibacteriota</taxon>
    </lineage>
</organism>
<reference evidence="5" key="2">
    <citation type="journal article" date="2021" name="Microbiome">
        <title>Successional dynamics and alternative stable states in a saline activated sludge microbial community over 9 years.</title>
        <authorList>
            <person name="Wang Y."/>
            <person name="Ye J."/>
            <person name="Ju F."/>
            <person name="Liu L."/>
            <person name="Boyd J.A."/>
            <person name="Deng Y."/>
            <person name="Parks D.H."/>
            <person name="Jiang X."/>
            <person name="Yin X."/>
            <person name="Woodcroft B.J."/>
            <person name="Tyson G.W."/>
            <person name="Hugenholtz P."/>
            <person name="Polz M.F."/>
            <person name="Zhang T."/>
        </authorList>
    </citation>
    <scope>NUCLEOTIDE SEQUENCE</scope>
    <source>
        <strain evidence="5">HKST-UBA01</strain>
    </source>
</reference>
<name>A0A956RPL4_UNCEI</name>
<dbReference type="AlphaFoldDB" id="A0A956RPL4"/>
<dbReference type="GO" id="GO:0016987">
    <property type="term" value="F:sigma factor activity"/>
    <property type="evidence" value="ECO:0007669"/>
    <property type="project" value="UniProtKB-KW"/>
</dbReference>
<dbReference type="PANTHER" id="PTHR43133:SF39">
    <property type="entry name" value="SIMILAR TO RNA POLYMERASE SIGMA-E FACTOR"/>
    <property type="match status" value="1"/>
</dbReference>
<protein>
    <submittedName>
        <fullName evidence="5">Sigma-70 family RNA polymerase sigma factor</fullName>
    </submittedName>
</protein>
<keyword evidence="3" id="KW-0804">Transcription</keyword>
<comment type="caution">
    <text evidence="5">The sequence shown here is derived from an EMBL/GenBank/DDBJ whole genome shotgun (WGS) entry which is preliminary data.</text>
</comment>
<dbReference type="SUPFAM" id="SSF88659">
    <property type="entry name" value="Sigma3 and sigma4 domains of RNA polymerase sigma factors"/>
    <property type="match status" value="1"/>
</dbReference>
<dbReference type="PANTHER" id="PTHR43133">
    <property type="entry name" value="RNA POLYMERASE ECF-TYPE SIGMA FACTO"/>
    <property type="match status" value="1"/>
</dbReference>
<proteinExistence type="predicted"/>
<dbReference type="InterPro" id="IPR036388">
    <property type="entry name" value="WH-like_DNA-bd_sf"/>
</dbReference>
<dbReference type="InterPro" id="IPR039425">
    <property type="entry name" value="RNA_pol_sigma-70-like"/>
</dbReference>
<dbReference type="Proteomes" id="UP000697710">
    <property type="component" value="Unassembled WGS sequence"/>
</dbReference>
<evidence type="ECO:0000313" key="6">
    <source>
        <dbReference type="Proteomes" id="UP000697710"/>
    </source>
</evidence>
<evidence type="ECO:0000259" key="4">
    <source>
        <dbReference type="Pfam" id="PF07638"/>
    </source>
</evidence>
<dbReference type="Gene3D" id="1.10.10.10">
    <property type="entry name" value="Winged helix-like DNA-binding domain superfamily/Winged helix DNA-binding domain"/>
    <property type="match status" value="1"/>
</dbReference>
<accession>A0A956RPL4</accession>
<dbReference type="InterPro" id="IPR014284">
    <property type="entry name" value="RNA_pol_sigma-70_dom"/>
</dbReference>
<reference evidence="5" key="1">
    <citation type="submission" date="2020-04" db="EMBL/GenBank/DDBJ databases">
        <authorList>
            <person name="Zhang T."/>
        </authorList>
    </citation>
    <scope>NUCLEOTIDE SEQUENCE</scope>
    <source>
        <strain evidence="5">HKST-UBA01</strain>
    </source>
</reference>
<dbReference type="NCBIfam" id="TIGR02937">
    <property type="entry name" value="sigma70-ECF"/>
    <property type="match status" value="1"/>
</dbReference>
<evidence type="ECO:0000313" key="5">
    <source>
        <dbReference type="EMBL" id="MCA9726854.1"/>
    </source>
</evidence>
<dbReference type="EMBL" id="JAGQHR010000076">
    <property type="protein sequence ID" value="MCA9726854.1"/>
    <property type="molecule type" value="Genomic_DNA"/>
</dbReference>
<evidence type="ECO:0000256" key="3">
    <source>
        <dbReference type="ARBA" id="ARBA00023163"/>
    </source>
</evidence>
<evidence type="ECO:0000256" key="2">
    <source>
        <dbReference type="ARBA" id="ARBA00023082"/>
    </source>
</evidence>
<dbReference type="InterPro" id="IPR013324">
    <property type="entry name" value="RNA_pol_sigma_r3/r4-like"/>
</dbReference>
<gene>
    <name evidence="5" type="ORF">KC729_04165</name>
</gene>
<dbReference type="InterPro" id="IPR053812">
    <property type="entry name" value="HTH_Sigma70_ECF-like"/>
</dbReference>
<dbReference type="Pfam" id="PF07638">
    <property type="entry name" value="Sigma70_ECF"/>
    <property type="match status" value="1"/>
</dbReference>
<dbReference type="InterPro" id="IPR011517">
    <property type="entry name" value="RNA_pol_sigma70_ECF-like"/>
</dbReference>
<feature type="domain" description="RNA polymerase sigma-70 ECF-like HTH" evidence="4">
    <location>
        <begin position="2"/>
        <end position="177"/>
    </location>
</feature>
<sequence>MTRLLHELRDGSRTALDQIFPQVYAELRAIAQRELGREHQRRTIEATALVHEAYCKLVDQAKVDWQDRNHFFAVAARAMRQALVDAARERLAQKRGGDWERVTFSGVGPGFEIPLRELVALDRALDRLEQMEPRLRQVVELRYFAGLTAEETASVLEVTERTVQRDWIKARAWLYKEIYPEPAP</sequence>
<evidence type="ECO:0000256" key="1">
    <source>
        <dbReference type="ARBA" id="ARBA00023015"/>
    </source>
</evidence>
<dbReference type="NCBIfam" id="TIGR02999">
    <property type="entry name" value="Sig-70_X6"/>
    <property type="match status" value="1"/>
</dbReference>
<keyword evidence="1" id="KW-0805">Transcription regulation</keyword>
<keyword evidence="2" id="KW-0731">Sigma factor</keyword>